<gene>
    <name evidence="2" type="ORF">HT102_06800</name>
</gene>
<proteinExistence type="predicted"/>
<evidence type="ECO:0000256" key="1">
    <source>
        <dbReference type="SAM" id="SignalP"/>
    </source>
</evidence>
<keyword evidence="1" id="KW-0732">Signal</keyword>
<evidence type="ECO:0008006" key="4">
    <source>
        <dbReference type="Google" id="ProtNLM"/>
    </source>
</evidence>
<dbReference type="EMBL" id="JACYWE010000003">
    <property type="protein sequence ID" value="MBD8506187.1"/>
    <property type="molecule type" value="Genomic_DNA"/>
</dbReference>
<sequence>MKLGNLVAAGATTLGTAAAALVIAAPASAAQTVDACPALPGQQATTASCSATSGPQGLALAITAEGGMATVNADGFAGPLAIAIGPGASVNAAGSNPGLALGIAGAQSTVQFDGNSAPVCSGTAALAGDFQTLQGCAAVNGQFIPLDIIPR</sequence>
<dbReference type="RefSeq" id="WP_192038648.1">
    <property type="nucleotide sequence ID" value="NZ_JACYWE010000003.1"/>
</dbReference>
<organism evidence="2 3">
    <name type="scientific">Lolliginicoccus lacisalsi</name>
    <dbReference type="NCBI Taxonomy" id="2742202"/>
    <lineage>
        <taxon>Bacteria</taxon>
        <taxon>Bacillati</taxon>
        <taxon>Actinomycetota</taxon>
        <taxon>Actinomycetes</taxon>
        <taxon>Mycobacteriales</taxon>
        <taxon>Hoyosellaceae</taxon>
        <taxon>Lolliginicoccus</taxon>
    </lineage>
</organism>
<accession>A0A927JD54</accession>
<dbReference type="Proteomes" id="UP000642993">
    <property type="component" value="Unassembled WGS sequence"/>
</dbReference>
<feature type="chain" id="PRO_5037794545" description="Protein kinase" evidence="1">
    <location>
        <begin position="30"/>
        <end position="151"/>
    </location>
</feature>
<evidence type="ECO:0000313" key="2">
    <source>
        <dbReference type="EMBL" id="MBD8506187.1"/>
    </source>
</evidence>
<protein>
    <recommendedName>
        <fullName evidence="4">Protein kinase</fullName>
    </recommendedName>
</protein>
<reference evidence="2" key="1">
    <citation type="submission" date="2020-09" db="EMBL/GenBank/DDBJ databases">
        <title>Hoyosella lacisalsi sp. nov., a halotolerant actinobacterium isolated from soil of Lake Gudzhirganskoe.</title>
        <authorList>
            <person name="Yang Q."/>
            <person name="Guo P.Y."/>
            <person name="Liu S.W."/>
            <person name="Li F.N."/>
            <person name="Sun C.H."/>
        </authorList>
    </citation>
    <scope>NUCLEOTIDE SEQUENCE</scope>
    <source>
        <strain evidence="2">G463</strain>
    </source>
</reference>
<comment type="caution">
    <text evidence="2">The sequence shown here is derived from an EMBL/GenBank/DDBJ whole genome shotgun (WGS) entry which is preliminary data.</text>
</comment>
<name>A0A927JD54_9ACTN</name>
<feature type="signal peptide" evidence="1">
    <location>
        <begin position="1"/>
        <end position="29"/>
    </location>
</feature>
<keyword evidence="3" id="KW-1185">Reference proteome</keyword>
<dbReference type="AlphaFoldDB" id="A0A927JD54"/>
<evidence type="ECO:0000313" key="3">
    <source>
        <dbReference type="Proteomes" id="UP000642993"/>
    </source>
</evidence>